<comment type="function">
    <text evidence="1">Functions as a peptidoglycan terminase that cleaves nascent peptidoglycan strands endolytically to terminate their elongation.</text>
</comment>
<dbReference type="Proteomes" id="UP000062260">
    <property type="component" value="Chromosome"/>
</dbReference>
<sequence>MARFSKKNPKDNHDTLTHIESEFTTNYSSKGLRRHNRLAGFGKFFISFLVVALLAGLGAGGYYVLAGNPFTQGKEVSVTIPDGASSQEIGQILAQADVVADGPMFARYMRLTGLDNYQSGQYTFRTGAGFRPAAQKLVAGDQDNHSANQLTIPEGTTLDQVASILAKYTGKSEDEVLAFLDDDQFFSQAKAAYPELLAEVANQDQVRHRLEGYLFPATYNLTPDQDLADIVLTMIDRTDQVRLKYADDLAKSKLSFHEVLTLASLIEAEAPDLENRERIAGVFLNRLEIDMPIQSDISVLYANQTHSAYVTIEDTETDSPYNLYQNTGLGPGPFNNPGEEAIEAALNPIPSDDLYFVADLKTGKVYYSKDYESHSKLVDQYVSEENADL</sequence>
<dbReference type="EMBL" id="CP014163">
    <property type="protein sequence ID" value="AMB99764.1"/>
    <property type="molecule type" value="Genomic_DNA"/>
</dbReference>
<dbReference type="InterPro" id="IPR003770">
    <property type="entry name" value="MLTG-like"/>
</dbReference>
<keyword evidence="1" id="KW-0961">Cell wall biogenesis/degradation</keyword>
<accession>A0A0X8FM05</accession>
<evidence type="ECO:0000313" key="3">
    <source>
        <dbReference type="Proteomes" id="UP000062260"/>
    </source>
</evidence>
<dbReference type="GO" id="GO:0009252">
    <property type="term" value="P:peptidoglycan biosynthetic process"/>
    <property type="evidence" value="ECO:0007669"/>
    <property type="project" value="UniProtKB-UniRule"/>
</dbReference>
<reference evidence="2 3" key="1">
    <citation type="journal article" date="2016" name="Genome Announc.">
        <title>Complete Genome Sequences of Aerococcus christensenii CCUG 28831T, Aerococcus sanguinicola CCUG 43001T, Aerococcus urinae CCUG 36881T, Aerococcus urinaeequi CCUG 28094T, Aerococcus urinaehominis CCUG 42038 BT, and Aerococcus viridans CCUG 4311T.</title>
        <authorList>
            <person name="Carkaci D."/>
            <person name="Dargis R."/>
            <person name="Nielsen X.C."/>
            <person name="Skovgaard O."/>
            <person name="Fuursted K."/>
            <person name="Christensen J.J."/>
        </authorList>
    </citation>
    <scope>NUCLEOTIDE SEQUENCE [LARGE SCALE GENOMIC DNA]</scope>
    <source>
        <strain evidence="2 3">CCUG42038B</strain>
    </source>
</reference>
<reference evidence="3" key="2">
    <citation type="submission" date="2016-01" db="EMBL/GenBank/DDBJ databases">
        <title>Six Aerococcus type strain genome sequencing and assembly using PacBio and Illumina Hiseq.</title>
        <authorList>
            <person name="Carkaci D."/>
            <person name="Dargis R."/>
            <person name="Nielsen X.C."/>
            <person name="Skovgaard O."/>
            <person name="Fuursted K."/>
            <person name="Christensen J.J."/>
        </authorList>
    </citation>
    <scope>NUCLEOTIDE SEQUENCE [LARGE SCALE GENOMIC DNA]</scope>
    <source>
        <strain evidence="3">CCUG42038B</strain>
    </source>
</reference>
<protein>
    <recommendedName>
        <fullName evidence="1">Endolytic murein transglycosylase</fullName>
        <ecNumber evidence="1">4.2.2.29</ecNumber>
    </recommendedName>
    <alternativeName>
        <fullName evidence="1">Peptidoglycan lytic transglycosylase</fullName>
    </alternativeName>
    <alternativeName>
        <fullName evidence="1">Peptidoglycan polymerization terminase</fullName>
    </alternativeName>
</protein>
<keyword evidence="1" id="KW-0812">Transmembrane</keyword>
<dbReference type="PANTHER" id="PTHR30518">
    <property type="entry name" value="ENDOLYTIC MUREIN TRANSGLYCOSYLASE"/>
    <property type="match status" value="1"/>
</dbReference>
<comment type="catalytic activity">
    <reaction evidence="1">
        <text>a peptidoglycan chain = a peptidoglycan chain with N-acetyl-1,6-anhydromuramyl-[peptide] at the reducing end + a peptidoglycan chain with N-acetylglucosamine at the non-reducing end.</text>
        <dbReference type="EC" id="4.2.2.29"/>
    </reaction>
</comment>
<gene>
    <name evidence="1" type="primary">mltG</name>
    <name evidence="2" type="ORF">AWM75_07215</name>
</gene>
<keyword evidence="1" id="KW-1003">Cell membrane</keyword>
<dbReference type="GO" id="GO:0005886">
    <property type="term" value="C:plasma membrane"/>
    <property type="evidence" value="ECO:0007669"/>
    <property type="project" value="UniProtKB-SubCell"/>
</dbReference>
<dbReference type="CDD" id="cd08010">
    <property type="entry name" value="MltG_like"/>
    <property type="match status" value="1"/>
</dbReference>
<dbReference type="STRING" id="128944.AWM75_07215"/>
<evidence type="ECO:0000256" key="1">
    <source>
        <dbReference type="HAMAP-Rule" id="MF_02065"/>
    </source>
</evidence>
<comment type="similarity">
    <text evidence="1">Belongs to the transglycosylase MltG family.</text>
</comment>
<keyword evidence="1" id="KW-0472">Membrane</keyword>
<dbReference type="GO" id="GO:0071555">
    <property type="term" value="P:cell wall organization"/>
    <property type="evidence" value="ECO:0007669"/>
    <property type="project" value="UniProtKB-KW"/>
</dbReference>
<keyword evidence="3" id="KW-1185">Reference proteome</keyword>
<dbReference type="AlphaFoldDB" id="A0A0X8FM05"/>
<dbReference type="EC" id="4.2.2.29" evidence="1"/>
<dbReference type="NCBIfam" id="TIGR00247">
    <property type="entry name" value="endolytic transglycosylase MltG"/>
    <property type="match status" value="1"/>
</dbReference>
<comment type="subcellular location">
    <subcellularLocation>
        <location evidence="1">Cell membrane</location>
        <topology evidence="1">Single-pass membrane protein</topology>
    </subcellularLocation>
</comment>
<dbReference type="HAMAP" id="MF_02065">
    <property type="entry name" value="MltG"/>
    <property type="match status" value="1"/>
</dbReference>
<dbReference type="Gene3D" id="3.30.1490.480">
    <property type="entry name" value="Endolytic murein transglycosylase"/>
    <property type="match status" value="1"/>
</dbReference>
<dbReference type="PANTHER" id="PTHR30518:SF2">
    <property type="entry name" value="ENDOLYTIC MUREIN TRANSGLYCOSYLASE"/>
    <property type="match status" value="1"/>
</dbReference>
<feature type="transmembrane region" description="Helical" evidence="1">
    <location>
        <begin position="44"/>
        <end position="65"/>
    </location>
</feature>
<dbReference type="KEGG" id="auh:AWM75_07215"/>
<dbReference type="GO" id="GO:0008932">
    <property type="term" value="F:lytic endotransglycosylase activity"/>
    <property type="evidence" value="ECO:0007669"/>
    <property type="project" value="UniProtKB-UniRule"/>
</dbReference>
<dbReference type="RefSeq" id="WP_067980157.1">
    <property type="nucleotide sequence ID" value="NZ_CP014163.1"/>
</dbReference>
<keyword evidence="1" id="KW-1133">Transmembrane helix</keyword>
<feature type="site" description="Important for catalytic activity" evidence="1">
    <location>
        <position position="269"/>
    </location>
</feature>
<dbReference type="OrthoDB" id="9814591at2"/>
<organism evidence="2 3">
    <name type="scientific">Aerococcus urinaehominis</name>
    <dbReference type="NCBI Taxonomy" id="128944"/>
    <lineage>
        <taxon>Bacteria</taxon>
        <taxon>Bacillati</taxon>
        <taxon>Bacillota</taxon>
        <taxon>Bacilli</taxon>
        <taxon>Lactobacillales</taxon>
        <taxon>Aerococcaceae</taxon>
        <taxon>Aerococcus</taxon>
    </lineage>
</organism>
<dbReference type="Pfam" id="PF02618">
    <property type="entry name" value="YceG"/>
    <property type="match status" value="1"/>
</dbReference>
<keyword evidence="1" id="KW-0456">Lyase</keyword>
<proteinExistence type="inferred from homology"/>
<evidence type="ECO:0000313" key="2">
    <source>
        <dbReference type="EMBL" id="AMB99764.1"/>
    </source>
</evidence>
<name>A0A0X8FM05_9LACT</name>